<evidence type="ECO:0000256" key="7">
    <source>
        <dbReference type="HAMAP-Rule" id="MF_02040"/>
    </source>
</evidence>
<dbReference type="EMBL" id="CP089044">
    <property type="protein sequence ID" value="UYF76207.1"/>
    <property type="molecule type" value="Genomic_DNA"/>
</dbReference>
<dbReference type="GO" id="GO:0046872">
    <property type="term" value="F:metal ion binding"/>
    <property type="evidence" value="ECO:0007669"/>
    <property type="project" value="UniProtKB-KW"/>
</dbReference>
<gene>
    <name evidence="9" type="primary">apbC</name>
    <name evidence="9" type="ORF">LSO58_04710</name>
</gene>
<dbReference type="Proteomes" id="UP001164081">
    <property type="component" value="Chromosome"/>
</dbReference>
<reference evidence="9" key="1">
    <citation type="journal article" date="2022" name="J Glob Antimicrob Resist">
        <title>Comparative analysis of IMP-4- and OXA-58-containing plasmids of three carbapenemase-producing Acinetobacter ursingii strains in the Netherlands.</title>
        <authorList>
            <person name="Hendrickx A.P.A."/>
            <person name="Schade R.P."/>
            <person name="Landman F."/>
            <person name="Bosch T."/>
            <person name="Schouls L.M."/>
            <person name="van Dijk K."/>
        </authorList>
    </citation>
    <scope>NUCLEOTIDE SEQUENCE</scope>
    <source>
        <strain evidence="9">RIVM_C010761</strain>
    </source>
</reference>
<dbReference type="InterPro" id="IPR027417">
    <property type="entry name" value="P-loop_NTPase"/>
</dbReference>
<evidence type="ECO:0000256" key="3">
    <source>
        <dbReference type="ARBA" id="ARBA00022840"/>
    </source>
</evidence>
<name>A0A3F3LDD2_9GAMM</name>
<keyword evidence="1 7" id="KW-0479">Metal-binding</keyword>
<dbReference type="HAMAP" id="MF_02040">
    <property type="entry name" value="Mrp_NBP35"/>
    <property type="match status" value="1"/>
</dbReference>
<proteinExistence type="inferred from homology"/>
<dbReference type="GO" id="GO:0140663">
    <property type="term" value="F:ATP-dependent FeS chaperone activity"/>
    <property type="evidence" value="ECO:0007669"/>
    <property type="project" value="InterPro"/>
</dbReference>
<keyword evidence="3 7" id="KW-0067">ATP-binding</keyword>
<comment type="subunit">
    <text evidence="7">Homodimer.</text>
</comment>
<dbReference type="InterPro" id="IPR044304">
    <property type="entry name" value="NUBPL-like"/>
</dbReference>
<organism evidence="9 10">
    <name type="scientific">Acinetobacter ursingii</name>
    <dbReference type="NCBI Taxonomy" id="108980"/>
    <lineage>
        <taxon>Bacteria</taxon>
        <taxon>Pseudomonadati</taxon>
        <taxon>Pseudomonadota</taxon>
        <taxon>Gammaproteobacteria</taxon>
        <taxon>Moraxellales</taxon>
        <taxon>Moraxellaceae</taxon>
        <taxon>Acinetobacter</taxon>
    </lineage>
</organism>
<dbReference type="InterPro" id="IPR019591">
    <property type="entry name" value="Mrp/NBP35_ATP-bd"/>
</dbReference>
<accession>A0A3F3LDD2</accession>
<dbReference type="CDD" id="cd02037">
    <property type="entry name" value="Mrp_NBP35"/>
    <property type="match status" value="1"/>
</dbReference>
<dbReference type="GO" id="GO:0051539">
    <property type="term" value="F:4 iron, 4 sulfur cluster binding"/>
    <property type="evidence" value="ECO:0007669"/>
    <property type="project" value="TreeGrafter"/>
</dbReference>
<dbReference type="Pfam" id="PF10609">
    <property type="entry name" value="ParA"/>
    <property type="match status" value="1"/>
</dbReference>
<dbReference type="NCBIfam" id="NF008669">
    <property type="entry name" value="PRK11670.1"/>
    <property type="match status" value="1"/>
</dbReference>
<dbReference type="InterPro" id="IPR033756">
    <property type="entry name" value="YlxH/NBP35"/>
</dbReference>
<dbReference type="GO" id="GO:0016226">
    <property type="term" value="P:iron-sulfur cluster assembly"/>
    <property type="evidence" value="ECO:0007669"/>
    <property type="project" value="InterPro"/>
</dbReference>
<evidence type="ECO:0000313" key="10">
    <source>
        <dbReference type="Proteomes" id="UP001164081"/>
    </source>
</evidence>
<evidence type="ECO:0000256" key="6">
    <source>
        <dbReference type="ARBA" id="ARBA00024036"/>
    </source>
</evidence>
<feature type="region of interest" description="Disordered" evidence="8">
    <location>
        <begin position="98"/>
        <end position="142"/>
    </location>
</feature>
<dbReference type="RefSeq" id="WP_004987310.1">
    <property type="nucleotide sequence ID" value="NZ_AP018824.1"/>
</dbReference>
<dbReference type="PANTHER" id="PTHR42961">
    <property type="entry name" value="IRON-SULFUR PROTEIN NUBPL"/>
    <property type="match status" value="1"/>
</dbReference>
<keyword evidence="4 7" id="KW-0408">Iron</keyword>
<comment type="similarity">
    <text evidence="6 7">Belongs to the Mrp/NBP35 ATP-binding proteins family.</text>
</comment>
<keyword evidence="2 7" id="KW-0547">Nucleotide-binding</keyword>
<dbReference type="PANTHER" id="PTHR42961:SF2">
    <property type="entry name" value="IRON-SULFUR PROTEIN NUBPL"/>
    <property type="match status" value="1"/>
</dbReference>
<dbReference type="FunFam" id="3.40.50.300:FF:000418">
    <property type="entry name" value="Iron-sulfur cluster carrier protein"/>
    <property type="match status" value="1"/>
</dbReference>
<dbReference type="SUPFAM" id="SSF52540">
    <property type="entry name" value="P-loop containing nucleoside triphosphate hydrolases"/>
    <property type="match status" value="1"/>
</dbReference>
<dbReference type="Gene3D" id="3.40.50.300">
    <property type="entry name" value="P-loop containing nucleotide triphosphate hydrolases"/>
    <property type="match status" value="1"/>
</dbReference>
<dbReference type="GO" id="GO:0016887">
    <property type="term" value="F:ATP hydrolysis activity"/>
    <property type="evidence" value="ECO:0007669"/>
    <property type="project" value="UniProtKB-UniRule"/>
</dbReference>
<keyword evidence="7" id="KW-0378">Hydrolase</keyword>
<evidence type="ECO:0000256" key="2">
    <source>
        <dbReference type="ARBA" id="ARBA00022741"/>
    </source>
</evidence>
<evidence type="ECO:0000256" key="4">
    <source>
        <dbReference type="ARBA" id="ARBA00023004"/>
    </source>
</evidence>
<evidence type="ECO:0000256" key="5">
    <source>
        <dbReference type="ARBA" id="ARBA00023014"/>
    </source>
</evidence>
<feature type="binding site" evidence="7">
    <location>
        <begin position="158"/>
        <end position="165"/>
    </location>
    <ligand>
        <name>ATP</name>
        <dbReference type="ChEBI" id="CHEBI:30616"/>
    </ligand>
</feature>
<dbReference type="GO" id="GO:0005829">
    <property type="term" value="C:cytosol"/>
    <property type="evidence" value="ECO:0007669"/>
    <property type="project" value="TreeGrafter"/>
</dbReference>
<evidence type="ECO:0000256" key="1">
    <source>
        <dbReference type="ARBA" id="ARBA00022723"/>
    </source>
</evidence>
<dbReference type="GO" id="GO:0005524">
    <property type="term" value="F:ATP binding"/>
    <property type="evidence" value="ECO:0007669"/>
    <property type="project" value="UniProtKB-UniRule"/>
</dbReference>
<keyword evidence="5 7" id="KW-0411">Iron-sulfur</keyword>
<evidence type="ECO:0000256" key="8">
    <source>
        <dbReference type="SAM" id="MobiDB-lite"/>
    </source>
</evidence>
<evidence type="ECO:0000313" key="9">
    <source>
        <dbReference type="EMBL" id="UYF76207.1"/>
    </source>
</evidence>
<protein>
    <recommendedName>
        <fullName evidence="7">Iron-sulfur cluster carrier protein</fullName>
    </recommendedName>
</protein>
<dbReference type="AlphaFoldDB" id="A0A3F3LDD2"/>
<sequence>MSWLSSLKSVFSPAQEVKEEEIQCILQQYQLPQSEHLIKDRITQVNVEGRVLQLTINTYPHEVDHLQQIHDDLAAALLQCGIEELNLHVIQQKSAKLGQDQSHSEKHAAQSSNLPPVVDASAPVSEDPNNPPIQKAAPKQRDVAAHPRIKNVILVSSGKGGVGKSTTTVNLALALQQKGLKVGVLDADIYGPSIPTMLGNAGKTPMIENEHFVPLDAYGLAVLSIGHLTGDHNTPVAWRGPKATGALMQLFNQTLWPDLDILVIDMPPGTGDIQLTLAQRIPVTGAVIVTTPQNVALMDATKGIELFNRVNIPVLGVIENMSTHICSNCGYEEQIFGVGGGDKLSEQYHIPLLGRLPLNVQIRENADSGKPSVIAMDDAAESYLQIADVVWQQLQKQPQRQRDDKRIF</sequence>
<comment type="function">
    <text evidence="7">Binds and transfers iron-sulfur (Fe-S) clusters to target apoproteins. Can hydrolyze ATP.</text>
</comment>